<organism evidence="10 11">
    <name type="scientific">Oceanotoga teriensis</name>
    <dbReference type="NCBI Taxonomy" id="515440"/>
    <lineage>
        <taxon>Bacteria</taxon>
        <taxon>Thermotogati</taxon>
        <taxon>Thermotogota</taxon>
        <taxon>Thermotogae</taxon>
        <taxon>Petrotogales</taxon>
        <taxon>Petrotogaceae</taxon>
        <taxon>Oceanotoga</taxon>
    </lineage>
</organism>
<name>A0AA45HI37_9BACT</name>
<evidence type="ECO:0000256" key="7">
    <source>
        <dbReference type="RuleBase" id="RU363032"/>
    </source>
</evidence>
<dbReference type="CDD" id="cd06261">
    <property type="entry name" value="TM_PBP2"/>
    <property type="match status" value="1"/>
</dbReference>
<evidence type="ECO:0000313" key="11">
    <source>
        <dbReference type="Proteomes" id="UP000245921"/>
    </source>
</evidence>
<dbReference type="GO" id="GO:0005886">
    <property type="term" value="C:plasma membrane"/>
    <property type="evidence" value="ECO:0007669"/>
    <property type="project" value="UniProtKB-SubCell"/>
</dbReference>
<dbReference type="InterPro" id="IPR035906">
    <property type="entry name" value="MetI-like_sf"/>
</dbReference>
<keyword evidence="6 7" id="KW-0472">Membrane</keyword>
<dbReference type="Proteomes" id="UP000245921">
    <property type="component" value="Unassembled WGS sequence"/>
</dbReference>
<gene>
    <name evidence="10" type="ORF">C7380_11746</name>
</gene>
<evidence type="ECO:0000256" key="1">
    <source>
        <dbReference type="ARBA" id="ARBA00004651"/>
    </source>
</evidence>
<evidence type="ECO:0000256" key="6">
    <source>
        <dbReference type="ARBA" id="ARBA00023136"/>
    </source>
</evidence>
<evidence type="ECO:0000256" key="5">
    <source>
        <dbReference type="ARBA" id="ARBA00022989"/>
    </source>
</evidence>
<evidence type="ECO:0000259" key="9">
    <source>
        <dbReference type="PROSITE" id="PS50928"/>
    </source>
</evidence>
<feature type="transmembrane region" description="Helical" evidence="7">
    <location>
        <begin position="706"/>
        <end position="728"/>
    </location>
</feature>
<protein>
    <submittedName>
        <fullName evidence="10">Carbohydrate ABC transporter membrane protein 2 (CUT1 family)</fullName>
    </submittedName>
</protein>
<comment type="caution">
    <text evidence="10">The sequence shown here is derived from an EMBL/GenBank/DDBJ whole genome shotgun (WGS) entry which is preliminary data.</text>
</comment>
<dbReference type="RefSeq" id="WP_206050585.1">
    <property type="nucleotide sequence ID" value="NZ_QGGI01000017.1"/>
</dbReference>
<feature type="transmembrane region" description="Helical" evidence="7">
    <location>
        <begin position="538"/>
        <end position="562"/>
    </location>
</feature>
<keyword evidence="5 7" id="KW-1133">Transmembrane helix</keyword>
<dbReference type="GO" id="GO:0055085">
    <property type="term" value="P:transmembrane transport"/>
    <property type="evidence" value="ECO:0007669"/>
    <property type="project" value="InterPro"/>
</dbReference>
<feature type="transmembrane region" description="Helical" evidence="7">
    <location>
        <begin position="607"/>
        <end position="624"/>
    </location>
</feature>
<evidence type="ECO:0000256" key="2">
    <source>
        <dbReference type="ARBA" id="ARBA00022448"/>
    </source>
</evidence>
<accession>A0AA45HI37</accession>
<comment type="similarity">
    <text evidence="7">Belongs to the binding-protein-dependent transport system permease family.</text>
</comment>
<evidence type="ECO:0000256" key="4">
    <source>
        <dbReference type="ARBA" id="ARBA00022692"/>
    </source>
</evidence>
<evidence type="ECO:0000256" key="3">
    <source>
        <dbReference type="ARBA" id="ARBA00022475"/>
    </source>
</evidence>
<sequence>MNYTKFWKTLINVIIYLLVAGGAVVMILPFAWMIMTSLKTDGEVNNWPPTWTSKNFGSTRDINLAKGSSTISNKSVLSLTEFKSLTSNSIYNPNKLVYYVNDDKVRRGEITLNYDKINFADSEDLNVLLEEFYKYFDNSDVRKDINLFFIDREATPENFEKLYFGLFSPETGYYKKTNMVKNIILDLNKMSKFIDLTLEKNINRLPYFRINDSYDQNRINEINDKKQEFENYLKVLRTEINKTINEIEIYSKGLGLISIEENEKILNLLMDFNTNIKTFQDSILSKSNMLISKNIYEPNIQNINTLNMYSYFISNYENIQNKKLDNLKITFKVPLKEDMYNNFVEDIKKSDFSEEFKTEVLKLSNKKNILELKELVIQHFETKIIENIKSDFINEPKDLSRFISVLRTLSKNNANINNYAEYITNSEFEFINSKISDKQNEFESLLNLRISTDNELNKFTKFYSNSISRVELLETSEIIDKILYKENSNIEIYTKKIYSSWLIDEMPIAKANFTFGEKFKNIFQNYVDAWNAAPFSKYYMNTVLMATATTVLEIIIGSMAAFAFAKLNFFGKNFIFTLFLATMMVPGEVMLVPNYITISRFQWIDSYYALIVPWVVSVFAIFLLRQQFLTVPNELWDAAKIDGSSSWRFLWTVMVPLSKPSILTGALLKFVGSWNAFLWVLIVTKSPEMRTLAVGLQTFRSESGEIYNLLMSASTFSLIPVILLFILLQNYFVEGIAKSGLKG</sequence>
<dbReference type="PANTHER" id="PTHR43744:SF12">
    <property type="entry name" value="ABC TRANSPORTER PERMEASE PROTEIN MG189-RELATED"/>
    <property type="match status" value="1"/>
</dbReference>
<dbReference type="PANTHER" id="PTHR43744">
    <property type="entry name" value="ABC TRANSPORTER PERMEASE PROTEIN MG189-RELATED-RELATED"/>
    <property type="match status" value="1"/>
</dbReference>
<feature type="domain" description="ABC transmembrane type-1" evidence="9">
    <location>
        <begin position="539"/>
        <end position="728"/>
    </location>
</feature>
<evidence type="ECO:0000256" key="8">
    <source>
        <dbReference type="SAM" id="Coils"/>
    </source>
</evidence>
<reference evidence="10 11" key="1">
    <citation type="submission" date="2018-05" db="EMBL/GenBank/DDBJ databases">
        <title>Genomic Encyclopedia of Type Strains, Phase IV (KMG-IV): sequencing the most valuable type-strain genomes for metagenomic binning, comparative biology and taxonomic classification.</title>
        <authorList>
            <person name="Goeker M."/>
        </authorList>
    </citation>
    <scope>NUCLEOTIDE SEQUENCE [LARGE SCALE GENOMIC DNA]</scope>
    <source>
        <strain evidence="10 11">DSM 24906</strain>
    </source>
</reference>
<comment type="subcellular location">
    <subcellularLocation>
        <location evidence="1 7">Cell membrane</location>
        <topology evidence="1 7">Multi-pass membrane protein</topology>
    </subcellularLocation>
</comment>
<feature type="transmembrane region" description="Helical" evidence="7">
    <location>
        <begin position="662"/>
        <end position="682"/>
    </location>
</feature>
<dbReference type="Pfam" id="PF00528">
    <property type="entry name" value="BPD_transp_1"/>
    <property type="match status" value="1"/>
</dbReference>
<proteinExistence type="inferred from homology"/>
<keyword evidence="4 7" id="KW-0812">Transmembrane</keyword>
<dbReference type="EMBL" id="QGGI01000017">
    <property type="protein sequence ID" value="PWJ88756.1"/>
    <property type="molecule type" value="Genomic_DNA"/>
</dbReference>
<keyword evidence="3" id="KW-1003">Cell membrane</keyword>
<keyword evidence="11" id="KW-1185">Reference proteome</keyword>
<dbReference type="Gene3D" id="1.10.3720.10">
    <property type="entry name" value="MetI-like"/>
    <property type="match status" value="2"/>
</dbReference>
<feature type="transmembrane region" description="Helical" evidence="7">
    <location>
        <begin position="574"/>
        <end position="595"/>
    </location>
</feature>
<dbReference type="InterPro" id="IPR000515">
    <property type="entry name" value="MetI-like"/>
</dbReference>
<keyword evidence="8" id="KW-0175">Coiled coil</keyword>
<dbReference type="PROSITE" id="PS50928">
    <property type="entry name" value="ABC_TM1"/>
    <property type="match status" value="1"/>
</dbReference>
<dbReference type="SUPFAM" id="SSF161098">
    <property type="entry name" value="MetI-like"/>
    <property type="match status" value="2"/>
</dbReference>
<evidence type="ECO:0000313" key="10">
    <source>
        <dbReference type="EMBL" id="PWJ88756.1"/>
    </source>
</evidence>
<keyword evidence="2 7" id="KW-0813">Transport</keyword>
<dbReference type="AlphaFoldDB" id="A0AA45HI37"/>
<feature type="coiled-coil region" evidence="8">
    <location>
        <begin position="219"/>
        <end position="246"/>
    </location>
</feature>
<feature type="transmembrane region" description="Helical" evidence="7">
    <location>
        <begin position="12"/>
        <end position="35"/>
    </location>
</feature>